<keyword evidence="15" id="KW-1185">Reference proteome</keyword>
<evidence type="ECO:0000256" key="10">
    <source>
        <dbReference type="ARBA" id="ARBA00023136"/>
    </source>
</evidence>
<protein>
    <submittedName>
        <fullName evidence="14">Integral membrane protein</fullName>
    </submittedName>
</protein>
<evidence type="ECO:0000256" key="1">
    <source>
        <dbReference type="ARBA" id="ARBA00004141"/>
    </source>
</evidence>
<evidence type="ECO:0000256" key="4">
    <source>
        <dbReference type="ARBA" id="ARBA00022538"/>
    </source>
</evidence>
<evidence type="ECO:0000256" key="5">
    <source>
        <dbReference type="ARBA" id="ARBA00022692"/>
    </source>
</evidence>
<comment type="similarity">
    <text evidence="2">Belongs to the TMEM175 family.</text>
</comment>
<reference evidence="14 15" key="1">
    <citation type="submission" date="2017-11" db="EMBL/GenBank/DDBJ databases">
        <title>Draft Genome Sequence of Lactobacillus curieae NBRC 111893 isolated from Koso, a Japanese sugar-Vegetable Fermented Beverage.</title>
        <authorList>
            <person name="Chiou T.Y."/>
            <person name="Oshima K."/>
            <person name="Suda W."/>
            <person name="Hattori M."/>
            <person name="Takahashi T."/>
        </authorList>
    </citation>
    <scope>NUCLEOTIDE SEQUENCE [LARGE SCALE GENOMIC DNA]</scope>
    <source>
        <strain evidence="14 15">NBRC111893</strain>
    </source>
</reference>
<keyword evidence="9" id="KW-0406">Ion transport</keyword>
<dbReference type="InterPro" id="IPR010617">
    <property type="entry name" value="TMEM175-like"/>
</dbReference>
<evidence type="ECO:0000313" key="15">
    <source>
        <dbReference type="Proteomes" id="UP000286974"/>
    </source>
</evidence>
<dbReference type="Pfam" id="PF06736">
    <property type="entry name" value="TMEM175"/>
    <property type="match status" value="1"/>
</dbReference>
<keyword evidence="4" id="KW-0633">Potassium transport</keyword>
<evidence type="ECO:0000256" key="3">
    <source>
        <dbReference type="ARBA" id="ARBA00022448"/>
    </source>
</evidence>
<keyword evidence="10 13" id="KW-0472">Membrane</keyword>
<name>A0A401FLU5_9LACO</name>
<feature type="transmembrane region" description="Helical" evidence="13">
    <location>
        <begin position="40"/>
        <end position="60"/>
    </location>
</feature>
<evidence type="ECO:0000256" key="6">
    <source>
        <dbReference type="ARBA" id="ARBA00022826"/>
    </source>
</evidence>
<sequence length="190" mass="22029">MNKSRMEALTDGIVAIAATIMVLEIHAPDSFTFEALRHQVPAMLAYLVSFLLVMLSWYNYHMMFARAKRVDLMVYLANTIWVLVLTGIPFATSWVGKYPTHWQPELTYMLITTLWTIMYSVTQMTLVRINPSSEVKINRETTIAVVIRYTILFVALIALSFWPPIGLISTFILMIISVRFNFRDEKRERL</sequence>
<evidence type="ECO:0000256" key="12">
    <source>
        <dbReference type="ARBA" id="ARBA00034430"/>
    </source>
</evidence>
<comment type="caution">
    <text evidence="14">The sequence shown here is derived from an EMBL/GenBank/DDBJ whole genome shotgun (WGS) entry which is preliminary data.</text>
</comment>
<gene>
    <name evidence="14" type="ORF">NBRC111893_1337</name>
</gene>
<feature type="transmembrane region" description="Helical" evidence="13">
    <location>
        <begin position="106"/>
        <end position="129"/>
    </location>
</feature>
<dbReference type="Proteomes" id="UP000286974">
    <property type="component" value="Unassembled WGS sequence"/>
</dbReference>
<keyword evidence="7" id="KW-0630">Potassium</keyword>
<evidence type="ECO:0000313" key="14">
    <source>
        <dbReference type="EMBL" id="GAY73191.1"/>
    </source>
</evidence>
<keyword evidence="3" id="KW-0813">Transport</keyword>
<organism evidence="14 15">
    <name type="scientific">Lentilactobacillus kosonis</name>
    <dbReference type="NCBI Taxonomy" id="2810561"/>
    <lineage>
        <taxon>Bacteria</taxon>
        <taxon>Bacillati</taxon>
        <taxon>Bacillota</taxon>
        <taxon>Bacilli</taxon>
        <taxon>Lactobacillales</taxon>
        <taxon>Lactobacillaceae</taxon>
        <taxon>Lentilactobacillus</taxon>
    </lineage>
</organism>
<keyword evidence="8 13" id="KW-1133">Transmembrane helix</keyword>
<dbReference type="EMBL" id="BEXA01000003">
    <property type="protein sequence ID" value="GAY73191.1"/>
    <property type="molecule type" value="Genomic_DNA"/>
</dbReference>
<feature type="transmembrane region" description="Helical" evidence="13">
    <location>
        <begin position="12"/>
        <end position="28"/>
    </location>
</feature>
<dbReference type="RefSeq" id="WP_125008279.1">
    <property type="nucleotide sequence ID" value="NZ_BEXA01000003.1"/>
</dbReference>
<evidence type="ECO:0000256" key="7">
    <source>
        <dbReference type="ARBA" id="ARBA00022958"/>
    </source>
</evidence>
<feature type="transmembrane region" description="Helical" evidence="13">
    <location>
        <begin position="72"/>
        <end position="94"/>
    </location>
</feature>
<accession>A0A401FLU5</accession>
<dbReference type="OrthoDB" id="7626281at2"/>
<evidence type="ECO:0000256" key="8">
    <source>
        <dbReference type="ARBA" id="ARBA00022989"/>
    </source>
</evidence>
<dbReference type="PANTHER" id="PTHR31462:SF5">
    <property type="entry name" value="ENDOSOMAL_LYSOSOMAL PROTON CHANNEL TMEM175"/>
    <property type="match status" value="1"/>
</dbReference>
<dbReference type="PANTHER" id="PTHR31462">
    <property type="entry name" value="ENDOSOMAL/LYSOSOMAL POTASSIUM CHANNEL TMEM175"/>
    <property type="match status" value="1"/>
</dbReference>
<keyword evidence="6" id="KW-0631">Potassium channel</keyword>
<evidence type="ECO:0000256" key="13">
    <source>
        <dbReference type="SAM" id="Phobius"/>
    </source>
</evidence>
<dbReference type="GO" id="GO:0005267">
    <property type="term" value="F:potassium channel activity"/>
    <property type="evidence" value="ECO:0007669"/>
    <property type="project" value="UniProtKB-KW"/>
</dbReference>
<evidence type="ECO:0000256" key="11">
    <source>
        <dbReference type="ARBA" id="ARBA00023303"/>
    </source>
</evidence>
<comment type="subcellular location">
    <subcellularLocation>
        <location evidence="1">Membrane</location>
        <topology evidence="1">Multi-pass membrane protein</topology>
    </subcellularLocation>
</comment>
<feature type="transmembrane region" description="Helical" evidence="13">
    <location>
        <begin position="165"/>
        <end position="182"/>
    </location>
</feature>
<proteinExistence type="inferred from homology"/>
<feature type="transmembrane region" description="Helical" evidence="13">
    <location>
        <begin position="141"/>
        <end position="159"/>
    </location>
</feature>
<keyword evidence="11" id="KW-0407">Ion channel</keyword>
<dbReference type="GO" id="GO:0015252">
    <property type="term" value="F:proton channel activity"/>
    <property type="evidence" value="ECO:0007669"/>
    <property type="project" value="InterPro"/>
</dbReference>
<dbReference type="AlphaFoldDB" id="A0A401FLU5"/>
<dbReference type="GO" id="GO:0016020">
    <property type="term" value="C:membrane"/>
    <property type="evidence" value="ECO:0007669"/>
    <property type="project" value="UniProtKB-SubCell"/>
</dbReference>
<keyword evidence="5 13" id="KW-0812">Transmembrane</keyword>
<comment type="catalytic activity">
    <reaction evidence="12">
        <text>K(+)(in) = K(+)(out)</text>
        <dbReference type="Rhea" id="RHEA:29463"/>
        <dbReference type="ChEBI" id="CHEBI:29103"/>
    </reaction>
</comment>
<evidence type="ECO:0000256" key="9">
    <source>
        <dbReference type="ARBA" id="ARBA00023065"/>
    </source>
</evidence>
<evidence type="ECO:0000256" key="2">
    <source>
        <dbReference type="ARBA" id="ARBA00006920"/>
    </source>
</evidence>